<dbReference type="Pfam" id="PF12656">
    <property type="entry name" value="G-patch_2"/>
    <property type="match status" value="1"/>
</dbReference>
<dbReference type="Proteomes" id="UP001521222">
    <property type="component" value="Unassembled WGS sequence"/>
</dbReference>
<evidence type="ECO:0000313" key="7">
    <source>
        <dbReference type="EMBL" id="KAL1611133.1"/>
    </source>
</evidence>
<organism evidence="7 8">
    <name type="scientific">Nothophoma quercina</name>
    <dbReference type="NCBI Taxonomy" id="749835"/>
    <lineage>
        <taxon>Eukaryota</taxon>
        <taxon>Fungi</taxon>
        <taxon>Dikarya</taxon>
        <taxon>Ascomycota</taxon>
        <taxon>Pezizomycotina</taxon>
        <taxon>Dothideomycetes</taxon>
        <taxon>Pleosporomycetidae</taxon>
        <taxon>Pleosporales</taxon>
        <taxon>Pleosporineae</taxon>
        <taxon>Didymellaceae</taxon>
        <taxon>Nothophoma</taxon>
    </lineage>
</organism>
<feature type="region of interest" description="Disordered" evidence="5">
    <location>
        <begin position="166"/>
        <end position="204"/>
    </location>
</feature>
<comment type="caution">
    <text evidence="7">The sequence shown here is derived from an EMBL/GenBank/DDBJ whole genome shotgun (WGS) entry which is preliminary data.</text>
</comment>
<feature type="region of interest" description="Disordered" evidence="5">
    <location>
        <begin position="224"/>
        <end position="464"/>
    </location>
</feature>
<reference evidence="7 8" key="1">
    <citation type="submission" date="2024-02" db="EMBL/GenBank/DDBJ databases">
        <title>De novo assembly and annotation of 12 fungi associated with fruit tree decline syndrome in Ontario, Canada.</title>
        <authorList>
            <person name="Sulman M."/>
            <person name="Ellouze W."/>
            <person name="Ilyukhin E."/>
        </authorList>
    </citation>
    <scope>NUCLEOTIDE SEQUENCE [LARGE SCALE GENOMIC DNA]</scope>
    <source>
        <strain evidence="7 8">M97-236</strain>
    </source>
</reference>
<accession>A0ABR3S3N9</accession>
<protein>
    <recommendedName>
        <fullName evidence="4">Pre-mRNA-splicing factor</fullName>
    </recommendedName>
</protein>
<evidence type="ECO:0000256" key="5">
    <source>
        <dbReference type="SAM" id="MobiDB-lite"/>
    </source>
</evidence>
<evidence type="ECO:0000256" key="2">
    <source>
        <dbReference type="ARBA" id="ARBA00008576"/>
    </source>
</evidence>
<feature type="compositionally biased region" description="Basic and acidic residues" evidence="5">
    <location>
        <begin position="89"/>
        <end position="103"/>
    </location>
</feature>
<keyword evidence="4" id="KW-0507">mRNA processing</keyword>
<dbReference type="PANTHER" id="PTHR15818:SF2">
    <property type="entry name" value="G-PATCH DOMAIN AND KOW MOTIFS-CONTAINING PROTEIN"/>
    <property type="match status" value="1"/>
</dbReference>
<feature type="compositionally biased region" description="Basic and acidic residues" evidence="5">
    <location>
        <begin position="224"/>
        <end position="240"/>
    </location>
</feature>
<feature type="compositionally biased region" description="Basic and acidic residues" evidence="5">
    <location>
        <begin position="299"/>
        <end position="393"/>
    </location>
</feature>
<dbReference type="EMBL" id="JAKIXB020000002">
    <property type="protein sequence ID" value="KAL1611133.1"/>
    <property type="molecule type" value="Genomic_DNA"/>
</dbReference>
<dbReference type="PANTHER" id="PTHR15818">
    <property type="entry name" value="G PATCH AND KOW-CONTAINING"/>
    <property type="match status" value="1"/>
</dbReference>
<dbReference type="InterPro" id="IPR045166">
    <property type="entry name" value="Spp2-like"/>
</dbReference>
<name>A0ABR3S3N9_9PLEO</name>
<feature type="compositionally biased region" description="Basic and acidic residues" evidence="5">
    <location>
        <begin position="252"/>
        <end position="261"/>
    </location>
</feature>
<gene>
    <name evidence="7" type="primary">spp2</name>
    <name evidence="7" type="ORF">SLS59_000774</name>
</gene>
<dbReference type="InterPro" id="IPR026822">
    <property type="entry name" value="Spp2/MOS2_G-patch"/>
</dbReference>
<comment type="function">
    <text evidence="4">Involved in spliceosome maturation and the first step of pre-mRNA splicing.</text>
</comment>
<feature type="domain" description="Spp2/MOS2 G-patch" evidence="6">
    <location>
        <begin position="197"/>
        <end position="255"/>
    </location>
</feature>
<keyword evidence="4" id="KW-0747">Spliceosome</keyword>
<comment type="similarity">
    <text evidence="2 4">Belongs to the SPP2 family.</text>
</comment>
<proteinExistence type="inferred from homology"/>
<keyword evidence="3 4" id="KW-0539">Nucleus</keyword>
<evidence type="ECO:0000256" key="3">
    <source>
        <dbReference type="ARBA" id="ARBA00023242"/>
    </source>
</evidence>
<feature type="compositionally biased region" description="Basic and acidic residues" evidence="5">
    <location>
        <begin position="401"/>
        <end position="443"/>
    </location>
</feature>
<evidence type="ECO:0000313" key="8">
    <source>
        <dbReference type="Proteomes" id="UP001521222"/>
    </source>
</evidence>
<keyword evidence="4" id="KW-0508">mRNA splicing</keyword>
<comment type="subcellular location">
    <subcellularLocation>
        <location evidence="1 4">Nucleus</location>
    </subcellularLocation>
</comment>
<feature type="region of interest" description="Disordered" evidence="5">
    <location>
        <begin position="32"/>
        <end position="51"/>
    </location>
</feature>
<evidence type="ECO:0000256" key="4">
    <source>
        <dbReference type="RuleBase" id="RU369096"/>
    </source>
</evidence>
<keyword evidence="8" id="KW-1185">Reference proteome</keyword>
<evidence type="ECO:0000259" key="6">
    <source>
        <dbReference type="Pfam" id="PF12656"/>
    </source>
</evidence>
<feature type="region of interest" description="Disordered" evidence="5">
    <location>
        <begin position="64"/>
        <end position="110"/>
    </location>
</feature>
<sequence length="464" mass="53990">MLIFVTTTMAAGGFKMSLGGLKAKPGLKAVAAKKETKPKKALLGDDEPEDTNKVQAIGGFDAAEGGAIDVDGPKEKKGPLVIPSLPNRNWREEARKKQLERAPHTQQQDGDVVMDEPEKEVVYGLTVPAKPAEAQEVVTAEPAEPMEVDPQDNLTEAQRLEKQALESLLNGKHTDTERNIPAITDEEALQNDLHDAPDEPSLDAYEATPIEGFGLAMLRGMGWKDSDGESRKGGTKAPKEVKRRPALLGIGAKEDAAKDVELGEFNSKARGKKGQKDAPQGYNPVTLRNKKTGEVITEEELKKKLEGQEMVQEEKPERDSRRHDDDAKSERRRERRDDRDRDRRRDDDYDSERRRDRDRKDDRRRDKYDDDSDRRREKRRDRDREDDYDSERRREKRRDRDRRDRSRSPRDDKRRDRYRSRSRDSKDRRDRRDRSRSRDDDERRRRRKERDHDGKREDRKRRDR</sequence>
<evidence type="ECO:0000256" key="1">
    <source>
        <dbReference type="ARBA" id="ARBA00004123"/>
    </source>
</evidence>